<organism evidence="1 2">
    <name type="scientific">Halorubrum glutamatedens</name>
    <dbReference type="NCBI Taxonomy" id="2707018"/>
    <lineage>
        <taxon>Archaea</taxon>
        <taxon>Methanobacteriati</taxon>
        <taxon>Methanobacteriota</taxon>
        <taxon>Stenosarchaea group</taxon>
        <taxon>Halobacteria</taxon>
        <taxon>Halobacteriales</taxon>
        <taxon>Haloferacaceae</taxon>
        <taxon>Halorubrum</taxon>
    </lineage>
</organism>
<evidence type="ECO:0008006" key="3">
    <source>
        <dbReference type="Google" id="ProtNLM"/>
    </source>
</evidence>
<proteinExistence type="predicted"/>
<name>A0ABD5QUA0_9EURY</name>
<sequence length="43" mass="4778">MRPNIDISHTLGGKIKDYAEENDLDLSDAYREVLEAGLDELTG</sequence>
<protein>
    <recommendedName>
        <fullName evidence="3">CopG family transcriptional regulator</fullName>
    </recommendedName>
</protein>
<dbReference type="EMBL" id="JBHSKV010000018">
    <property type="protein sequence ID" value="MFC5135554.1"/>
    <property type="molecule type" value="Genomic_DNA"/>
</dbReference>
<dbReference type="Proteomes" id="UP001596145">
    <property type="component" value="Unassembled WGS sequence"/>
</dbReference>
<keyword evidence="2" id="KW-1185">Reference proteome</keyword>
<dbReference type="AlphaFoldDB" id="A0ABD5QUA0"/>
<dbReference type="RefSeq" id="WP_275263211.1">
    <property type="nucleotide sequence ID" value="NZ_JBHSKV010000018.1"/>
</dbReference>
<accession>A0ABD5QUA0</accession>
<gene>
    <name evidence="1" type="ORF">ACFPJA_12615</name>
</gene>
<evidence type="ECO:0000313" key="2">
    <source>
        <dbReference type="Proteomes" id="UP001596145"/>
    </source>
</evidence>
<reference evidence="1 2" key="1">
    <citation type="journal article" date="2019" name="Int. J. Syst. Evol. Microbiol.">
        <title>The Global Catalogue of Microorganisms (GCM) 10K type strain sequencing project: providing services to taxonomists for standard genome sequencing and annotation.</title>
        <authorList>
            <consortium name="The Broad Institute Genomics Platform"/>
            <consortium name="The Broad Institute Genome Sequencing Center for Infectious Disease"/>
            <person name="Wu L."/>
            <person name="Ma J."/>
        </authorList>
    </citation>
    <scope>NUCLEOTIDE SEQUENCE [LARGE SCALE GENOMIC DNA]</scope>
    <source>
        <strain evidence="1 2">CGMCC 1.16026</strain>
    </source>
</reference>
<comment type="caution">
    <text evidence="1">The sequence shown here is derived from an EMBL/GenBank/DDBJ whole genome shotgun (WGS) entry which is preliminary data.</text>
</comment>
<evidence type="ECO:0000313" key="1">
    <source>
        <dbReference type="EMBL" id="MFC5135554.1"/>
    </source>
</evidence>